<evidence type="ECO:0000256" key="2">
    <source>
        <dbReference type="ARBA" id="ARBA00005417"/>
    </source>
</evidence>
<dbReference type="AlphaFoldDB" id="A0A939IHQ3"/>
<keyword evidence="3" id="KW-0813">Transport</keyword>
<evidence type="ECO:0000313" key="12">
    <source>
        <dbReference type="EMBL" id="MBN7774087.1"/>
    </source>
</evidence>
<dbReference type="GO" id="GO:0042626">
    <property type="term" value="F:ATPase-coupled transmembrane transporter activity"/>
    <property type="evidence" value="ECO:0007669"/>
    <property type="project" value="TreeGrafter"/>
</dbReference>
<dbReference type="NCBIfam" id="NF010167">
    <property type="entry name" value="PRK13648.1"/>
    <property type="match status" value="2"/>
</dbReference>
<dbReference type="SUPFAM" id="SSF52540">
    <property type="entry name" value="P-loop containing nucleoside triphosphate hydrolases"/>
    <property type="match status" value="2"/>
</dbReference>
<reference evidence="12" key="1">
    <citation type="submission" date="2021-02" db="EMBL/GenBank/DDBJ databases">
        <title>Abyssanaerobacter marinus gen.nov., sp., nov, anaerobic bacterium isolated from the Onnuri vent field of Indian Ocean and suggestion of Mogibacteriaceae fam. nov., and proposal of reclassification of ambiguous this family's genus member.</title>
        <authorList>
            <person name="Kim Y.J."/>
            <person name="Yang J.-A."/>
        </authorList>
    </citation>
    <scope>NUCLEOTIDE SEQUENCE</scope>
    <source>
        <strain evidence="12">DSM 2634</strain>
    </source>
</reference>
<keyword evidence="7" id="KW-0067">ATP-binding</keyword>
<keyword evidence="6" id="KW-0547">Nucleotide-binding</keyword>
<dbReference type="InterPro" id="IPR017871">
    <property type="entry name" value="ABC_transporter-like_CS"/>
</dbReference>
<organism evidence="12 13">
    <name type="scientific">Clostridium aminobutyricum</name>
    <dbReference type="NCBI Taxonomy" id="33953"/>
    <lineage>
        <taxon>Bacteria</taxon>
        <taxon>Bacillati</taxon>
        <taxon>Bacillota</taxon>
        <taxon>Clostridia</taxon>
        <taxon>Eubacteriales</taxon>
        <taxon>Clostridiaceae</taxon>
        <taxon>Clostridium</taxon>
    </lineage>
</organism>
<dbReference type="PROSITE" id="PS50893">
    <property type="entry name" value="ABC_TRANSPORTER_2"/>
    <property type="match status" value="2"/>
</dbReference>
<keyword evidence="8" id="KW-1278">Translocase</keyword>
<dbReference type="SMART" id="SM00382">
    <property type="entry name" value="AAA"/>
    <property type="match status" value="2"/>
</dbReference>
<evidence type="ECO:0000256" key="10">
    <source>
        <dbReference type="ARBA" id="ARBA00025157"/>
    </source>
</evidence>
<keyword evidence="5" id="KW-0677">Repeat</keyword>
<evidence type="ECO:0000256" key="4">
    <source>
        <dbReference type="ARBA" id="ARBA00022475"/>
    </source>
</evidence>
<dbReference type="FunFam" id="3.40.50.300:FF:001422">
    <property type="entry name" value="Cobalt ABC transporter ATP-binding protein"/>
    <property type="match status" value="1"/>
</dbReference>
<dbReference type="InterPro" id="IPR022216">
    <property type="entry name" value="ABC_Co_transporter"/>
</dbReference>
<comment type="function">
    <text evidence="10">Probably part of an ABC transporter complex. Responsible for energy coupling to the transport system.</text>
</comment>
<protein>
    <submittedName>
        <fullName evidence="12">DUF3744 domain-containing protein</fullName>
    </submittedName>
</protein>
<dbReference type="Gene3D" id="3.40.50.300">
    <property type="entry name" value="P-loop containing nucleotide triphosphate hydrolases"/>
    <property type="match status" value="2"/>
</dbReference>
<dbReference type="InterPro" id="IPR050095">
    <property type="entry name" value="ECF_ABC_transporter_ATP-bd"/>
</dbReference>
<dbReference type="Pfam" id="PF12558">
    <property type="entry name" value="DUF3744"/>
    <property type="match status" value="1"/>
</dbReference>
<evidence type="ECO:0000256" key="7">
    <source>
        <dbReference type="ARBA" id="ARBA00022840"/>
    </source>
</evidence>
<dbReference type="CDD" id="cd03225">
    <property type="entry name" value="ABC_cobalt_CbiO_domain1"/>
    <property type="match status" value="2"/>
</dbReference>
<dbReference type="InterPro" id="IPR003593">
    <property type="entry name" value="AAA+_ATPase"/>
</dbReference>
<dbReference type="PROSITE" id="PS00211">
    <property type="entry name" value="ABC_TRANSPORTER_1"/>
    <property type="match status" value="2"/>
</dbReference>
<feature type="domain" description="ABC transporter" evidence="11">
    <location>
        <begin position="2"/>
        <end position="243"/>
    </location>
</feature>
<evidence type="ECO:0000256" key="1">
    <source>
        <dbReference type="ARBA" id="ARBA00004202"/>
    </source>
</evidence>
<evidence type="ECO:0000256" key="3">
    <source>
        <dbReference type="ARBA" id="ARBA00022448"/>
    </source>
</evidence>
<dbReference type="InterPro" id="IPR027417">
    <property type="entry name" value="P-loop_NTPase"/>
</dbReference>
<feature type="domain" description="ABC transporter" evidence="11">
    <location>
        <begin position="296"/>
        <end position="530"/>
    </location>
</feature>
<evidence type="ECO:0000256" key="8">
    <source>
        <dbReference type="ARBA" id="ARBA00022967"/>
    </source>
</evidence>
<comment type="caution">
    <text evidence="12">The sequence shown here is derived from an EMBL/GenBank/DDBJ whole genome shotgun (WGS) entry which is preliminary data.</text>
</comment>
<keyword evidence="13" id="KW-1185">Reference proteome</keyword>
<evidence type="ECO:0000259" key="11">
    <source>
        <dbReference type="PROSITE" id="PS50893"/>
    </source>
</evidence>
<accession>A0A939IHQ3</accession>
<dbReference type="InterPro" id="IPR003439">
    <property type="entry name" value="ABC_transporter-like_ATP-bd"/>
</dbReference>
<proteinExistence type="inferred from homology"/>
<dbReference type="Proteomes" id="UP000664545">
    <property type="component" value="Unassembled WGS sequence"/>
</dbReference>
<dbReference type="GO" id="GO:0043190">
    <property type="term" value="C:ATP-binding cassette (ABC) transporter complex"/>
    <property type="evidence" value="ECO:0007669"/>
    <property type="project" value="TreeGrafter"/>
</dbReference>
<comment type="subcellular location">
    <subcellularLocation>
        <location evidence="1">Cell membrane</location>
        <topology evidence="1">Peripheral membrane protein</topology>
    </subcellularLocation>
</comment>
<evidence type="ECO:0000256" key="6">
    <source>
        <dbReference type="ARBA" id="ARBA00022741"/>
    </source>
</evidence>
<dbReference type="PANTHER" id="PTHR43553">
    <property type="entry name" value="HEAVY METAL TRANSPORTER"/>
    <property type="match status" value="1"/>
</dbReference>
<dbReference type="GO" id="GO:0016887">
    <property type="term" value="F:ATP hydrolysis activity"/>
    <property type="evidence" value="ECO:0007669"/>
    <property type="project" value="InterPro"/>
</dbReference>
<dbReference type="Pfam" id="PF00005">
    <property type="entry name" value="ABC_tran"/>
    <property type="match status" value="2"/>
</dbReference>
<dbReference type="GO" id="GO:0005524">
    <property type="term" value="F:ATP binding"/>
    <property type="evidence" value="ECO:0007669"/>
    <property type="project" value="UniProtKB-KW"/>
</dbReference>
<keyword evidence="9" id="KW-0472">Membrane</keyword>
<evidence type="ECO:0000256" key="5">
    <source>
        <dbReference type="ARBA" id="ARBA00022737"/>
    </source>
</evidence>
<dbReference type="InterPro" id="IPR015856">
    <property type="entry name" value="ABC_transpr_CbiO/EcfA_su"/>
</dbReference>
<evidence type="ECO:0000313" key="13">
    <source>
        <dbReference type="Proteomes" id="UP000664545"/>
    </source>
</evidence>
<evidence type="ECO:0000256" key="9">
    <source>
        <dbReference type="ARBA" id="ARBA00023136"/>
    </source>
</evidence>
<sequence>MISLNDFSFKYNNLSEYTLNHIDLAIEEGEKVLITGRSGSGKSTLAHCINGLIPYTYKGDLSGEIQVNGEVPSDHSLFEMGSHVGTILQDQDCQFVGLSAGEDAAFALENDCVPTKEMHRLSDMALDLVDMLAQKNTPPDSLSGGQKQKVAIAGILAMKAPILLFDEPLANLDPASGKKAMETISMLRDKEKKTILVIEHRIEDVLEHGFDRVVIMDEGRIAFNGTPDELLASGKLPQMGLRQPLYVEMLKFCGAELKLEDKISEIEHTIKFRDQVLTCFMDDSFDEKVNPTEELLKIEKVSYKYYKEDPYTIQDITFDVKKGEMIAVVGNNGAGKSTLLKAISGLAKYQEGHMYYQGECIDGWSIKKRASTIGYVMQNPNHMITKTMIFDEIAFGPRNIGFSEAKVEEAVNEALRICGLEDYRNWPVASLSYGQKKRLTIASILAMGPNIIILDEPTAGQDYTSYREFMQYLSNIKASGVSILLITHDMHLALEYADRGVVLSGGRVVRQDTMDNILSDQDLIERANLKHTSIEKMGRLFGVEDLSSFIAYFTRRVTGGAAYE</sequence>
<name>A0A939IHQ3_CLOAM</name>
<dbReference type="FunFam" id="3.40.50.300:FF:000224">
    <property type="entry name" value="Energy-coupling factor transporter ATP-binding protein EcfA"/>
    <property type="match status" value="1"/>
</dbReference>
<dbReference type="EMBL" id="JAFJZZ010000006">
    <property type="protein sequence ID" value="MBN7774087.1"/>
    <property type="molecule type" value="Genomic_DNA"/>
</dbReference>
<dbReference type="PANTHER" id="PTHR43553:SF26">
    <property type="entry name" value="ABC TRANSPORTER ATP-BINDING PROTEIN BC_2655-RELATED"/>
    <property type="match status" value="1"/>
</dbReference>
<comment type="similarity">
    <text evidence="2">Belongs to the ABC transporter superfamily.</text>
</comment>
<gene>
    <name evidence="12" type="ORF">JYB65_11995</name>
</gene>
<keyword evidence="4" id="KW-1003">Cell membrane</keyword>